<evidence type="ECO:0000313" key="3">
    <source>
        <dbReference type="Proteomes" id="UP001403385"/>
    </source>
</evidence>
<evidence type="ECO:0000313" key="2">
    <source>
        <dbReference type="EMBL" id="MEN7551824.1"/>
    </source>
</evidence>
<gene>
    <name evidence="2" type="ORF">AAG747_28165</name>
</gene>
<name>A0AAW9SHR6_9BACT</name>
<sequence>MKKLGILLCLALCISACHRRIQTFYAYEDEHSYCTLEINMKKNGHYRYLTYRGMSKTHYDTVQAPVTGVLEPLSEHPRKNNLFIYVKGKEVATENYTGFDNVIHGFYYMKRKRGFKFDLCFPLPVDNKRGLGERYVLYERVTHDSLAMIVNELMEQQCFQYLGIDWFPPYLKRVKEIDYDKFQLPQVKNKHLKNPTKALLTDEDFEKIENTERSQKQ</sequence>
<proteinExistence type="predicted"/>
<dbReference type="RefSeq" id="WP_346824602.1">
    <property type="nucleotide sequence ID" value="NZ_JBDKWZ010000027.1"/>
</dbReference>
<protein>
    <recommendedName>
        <fullName evidence="4">Lipoprotein</fullName>
    </recommendedName>
</protein>
<keyword evidence="1" id="KW-0732">Signal</keyword>
<feature type="signal peptide" evidence="1">
    <location>
        <begin position="1"/>
        <end position="19"/>
    </location>
</feature>
<organism evidence="2 3">
    <name type="scientific">Rapidithrix thailandica</name>
    <dbReference type="NCBI Taxonomy" id="413964"/>
    <lineage>
        <taxon>Bacteria</taxon>
        <taxon>Pseudomonadati</taxon>
        <taxon>Bacteroidota</taxon>
        <taxon>Cytophagia</taxon>
        <taxon>Cytophagales</taxon>
        <taxon>Flammeovirgaceae</taxon>
        <taxon>Rapidithrix</taxon>
    </lineage>
</organism>
<keyword evidence="3" id="KW-1185">Reference proteome</keyword>
<comment type="caution">
    <text evidence="2">The sequence shown here is derived from an EMBL/GenBank/DDBJ whole genome shotgun (WGS) entry which is preliminary data.</text>
</comment>
<dbReference type="EMBL" id="JBDKWZ010000027">
    <property type="protein sequence ID" value="MEN7551824.1"/>
    <property type="molecule type" value="Genomic_DNA"/>
</dbReference>
<dbReference type="Proteomes" id="UP001403385">
    <property type="component" value="Unassembled WGS sequence"/>
</dbReference>
<dbReference type="AlphaFoldDB" id="A0AAW9SHR6"/>
<evidence type="ECO:0000256" key="1">
    <source>
        <dbReference type="SAM" id="SignalP"/>
    </source>
</evidence>
<accession>A0AAW9SHR6</accession>
<evidence type="ECO:0008006" key="4">
    <source>
        <dbReference type="Google" id="ProtNLM"/>
    </source>
</evidence>
<feature type="chain" id="PRO_5043746065" description="Lipoprotein" evidence="1">
    <location>
        <begin position="20"/>
        <end position="217"/>
    </location>
</feature>
<reference evidence="2 3" key="1">
    <citation type="submission" date="2024-04" db="EMBL/GenBank/DDBJ databases">
        <title>Novel genus in family Flammeovirgaceae.</title>
        <authorList>
            <person name="Nguyen T.H."/>
            <person name="Vuong T.Q."/>
            <person name="Le H."/>
            <person name="Kim S.-G."/>
        </authorList>
    </citation>
    <scope>NUCLEOTIDE SEQUENCE [LARGE SCALE GENOMIC DNA]</scope>
    <source>
        <strain evidence="2 3">JCM 23209</strain>
    </source>
</reference>